<dbReference type="InterPro" id="IPR036363">
    <property type="entry name" value="Thiol_cytolysin_ab_sf"/>
</dbReference>
<gene>
    <name evidence="16" type="ORF">EZJ44_04585</name>
</gene>
<keyword evidence="5" id="KW-0964">Secreted</keyword>
<dbReference type="InterPro" id="IPR038700">
    <property type="entry name" value="Thiol_cytolys_C_sf"/>
</dbReference>
<evidence type="ECO:0000256" key="13">
    <source>
        <dbReference type="ARBA" id="ARBA00023136"/>
    </source>
</evidence>
<dbReference type="Gene3D" id="3.30.1040.20">
    <property type="match status" value="1"/>
</dbReference>
<accession>A0A4Q9V0D1</accession>
<keyword evidence="6" id="KW-0800">Toxin</keyword>
<dbReference type="Gene3D" id="3.40.30.40">
    <property type="entry name" value="Perfringolysin"/>
    <property type="match status" value="1"/>
</dbReference>
<dbReference type="InterPro" id="IPR035390">
    <property type="entry name" value="Thiol_cytolys_C"/>
</dbReference>
<dbReference type="AlphaFoldDB" id="A0A4Q9V0D1"/>
<dbReference type="OrthoDB" id="1875540at2"/>
<dbReference type="SUPFAM" id="SSF56978">
    <property type="entry name" value="Perfringolysin"/>
    <property type="match status" value="1"/>
</dbReference>
<evidence type="ECO:0000313" key="17">
    <source>
        <dbReference type="Proteomes" id="UP000293036"/>
    </source>
</evidence>
<dbReference type="EMBL" id="SJDT01000003">
    <property type="protein sequence ID" value="TBW22109.1"/>
    <property type="molecule type" value="Genomic_DNA"/>
</dbReference>
<sequence>MKRKFFATVVSGAFVATAILPTTALASSFGDSALITPPTSEFITTMAPNMQIANGVDQYIRGLQYDPRGVLAVPGESVKTVPVTRDQFKDGTYTVFKHERKSFNNLRSDIAALEANNATIFPGALVLANQSLAKGTPIPVGIDRAPQTISVDLPGSTRGSNRITIQNPSKSTVEQGINDLLQRWTDRHDSYPEHAAKMSYDESMVTSKEQLKAKFGLGFEKIAAKLNVNFEAIHKHERQVAIASFRQIYYTVAMDTPTNPHKVFAPNVTRDDLVARGVNNKNPLGYVSSVSYGRQIFVKLETTSTSNDVKAAFNGVFKASFGNVKTDVDTKYANILKNTRATVYVMGGSAKRGVEVATGNIADLKRIIKEESTFSTNVPAVPVSYAVNFLKDNQQATVQNSGDYIETTATTYTAGAITLRHAGGYVAKFDLTWDEISFDAKGNEIRTPMKWSGNWKARTAGFRETIHLPANARNIRVVAGEGTGLAWDPWWTIINQKGLPLVPHREIVLKGTTLNPWVENNTK</sequence>
<reference evidence="16 17" key="1">
    <citation type="submission" date="2019-02" db="EMBL/GenBank/DDBJ databases">
        <title>Arcanobacterium bovis sp. nov., isolated from the milk of a cow with mastitis.</title>
        <authorList>
            <person name="Sammra O."/>
            <person name="Foster G."/>
            <person name="Hassan A."/>
            <person name="Alssahen M."/>
            <person name="Laemmler C."/>
            <person name="Borowiak M."/>
            <person name="Malorny B."/>
            <person name="Abdulmawjood A."/>
        </authorList>
    </citation>
    <scope>NUCLEOTIDE SEQUENCE [LARGE SCALE GENOMIC DNA]</scope>
    <source>
        <strain evidence="16 17">C605018/01/1</strain>
    </source>
</reference>
<evidence type="ECO:0000256" key="1">
    <source>
        <dbReference type="ARBA" id="ARBA00004301"/>
    </source>
</evidence>
<keyword evidence="7" id="KW-0812">Transmembrane</keyword>
<evidence type="ECO:0000256" key="3">
    <source>
        <dbReference type="ARBA" id="ARBA00008503"/>
    </source>
</evidence>
<evidence type="ECO:0000256" key="11">
    <source>
        <dbReference type="ARBA" id="ARBA00023026"/>
    </source>
</evidence>
<evidence type="ECO:0000256" key="5">
    <source>
        <dbReference type="ARBA" id="ARBA00022525"/>
    </source>
</evidence>
<dbReference type="Gene3D" id="2.60.40.1430">
    <property type="entry name" value="Perfringolysin, domain 4"/>
    <property type="match status" value="1"/>
</dbReference>
<keyword evidence="4" id="KW-1134">Transmembrane beta strand</keyword>
<proteinExistence type="inferred from homology"/>
<evidence type="ECO:0000256" key="4">
    <source>
        <dbReference type="ARBA" id="ARBA00022452"/>
    </source>
</evidence>
<organism evidence="16 17">
    <name type="scientific">Arcanobacterium bovis</name>
    <dbReference type="NCBI Taxonomy" id="2529275"/>
    <lineage>
        <taxon>Bacteria</taxon>
        <taxon>Bacillati</taxon>
        <taxon>Actinomycetota</taxon>
        <taxon>Actinomycetes</taxon>
        <taxon>Actinomycetales</taxon>
        <taxon>Actinomycetaceae</taxon>
        <taxon>Arcanobacterium</taxon>
    </lineage>
</organism>
<feature type="chain" id="PRO_5020488012" description="Thiol-activated cytolysin C-terminal domain-containing protein" evidence="14">
    <location>
        <begin position="27"/>
        <end position="523"/>
    </location>
</feature>
<comment type="subcellular location">
    <subcellularLocation>
        <location evidence="1">Host membrane</location>
        <topology evidence="1">Multi-pass membrane protein</topology>
    </subcellularLocation>
    <subcellularLocation>
        <location evidence="2">Secreted</location>
    </subcellularLocation>
</comment>
<keyword evidence="8" id="KW-0354">Hemolysis</keyword>
<feature type="signal peptide" evidence="14">
    <location>
        <begin position="1"/>
        <end position="26"/>
    </location>
</feature>
<dbReference type="GO" id="GO:0005576">
    <property type="term" value="C:extracellular region"/>
    <property type="evidence" value="ECO:0007669"/>
    <property type="project" value="UniProtKB-SubCell"/>
</dbReference>
<keyword evidence="9" id="KW-0204">Cytolysis</keyword>
<name>A0A4Q9V0D1_9ACTO</name>
<dbReference type="Pfam" id="PF17440">
    <property type="entry name" value="Thiol_cytolys_C"/>
    <property type="match status" value="1"/>
</dbReference>
<keyword evidence="14" id="KW-0732">Signal</keyword>
<evidence type="ECO:0000256" key="9">
    <source>
        <dbReference type="ARBA" id="ARBA00022852"/>
    </source>
</evidence>
<dbReference type="GO" id="GO:0015485">
    <property type="term" value="F:cholesterol binding"/>
    <property type="evidence" value="ECO:0007669"/>
    <property type="project" value="InterPro"/>
</dbReference>
<evidence type="ECO:0000256" key="12">
    <source>
        <dbReference type="ARBA" id="ARBA00023121"/>
    </source>
</evidence>
<feature type="domain" description="Thiol-activated cytolysin C-terminal" evidence="15">
    <location>
        <begin position="417"/>
        <end position="517"/>
    </location>
</feature>
<evidence type="ECO:0000256" key="7">
    <source>
        <dbReference type="ARBA" id="ARBA00022692"/>
    </source>
</evidence>
<evidence type="ECO:0000256" key="10">
    <source>
        <dbReference type="ARBA" id="ARBA00022870"/>
    </source>
</evidence>
<dbReference type="InterPro" id="IPR036359">
    <property type="entry name" value="Thiol_cytolysin_sf"/>
</dbReference>
<evidence type="ECO:0000256" key="2">
    <source>
        <dbReference type="ARBA" id="ARBA00004613"/>
    </source>
</evidence>
<dbReference type="Pfam" id="PF01289">
    <property type="entry name" value="Thiol_cytolysin"/>
    <property type="match status" value="1"/>
</dbReference>
<keyword evidence="10" id="KW-1043">Host membrane</keyword>
<dbReference type="InterPro" id="IPR001869">
    <property type="entry name" value="Thiol_cytolysin"/>
</dbReference>
<comment type="similarity">
    <text evidence="3">Belongs to the cholesterol-dependent cytolysin family.</text>
</comment>
<dbReference type="RefSeq" id="WP_131280685.1">
    <property type="nucleotide sequence ID" value="NZ_JBHSLR010000009.1"/>
</dbReference>
<dbReference type="PRINTS" id="PR01400">
    <property type="entry name" value="TACYTOLYSIN"/>
</dbReference>
<dbReference type="Proteomes" id="UP000293036">
    <property type="component" value="Unassembled WGS sequence"/>
</dbReference>
<evidence type="ECO:0000256" key="14">
    <source>
        <dbReference type="SAM" id="SignalP"/>
    </source>
</evidence>
<evidence type="ECO:0000256" key="6">
    <source>
        <dbReference type="ARBA" id="ARBA00022656"/>
    </source>
</evidence>
<evidence type="ECO:0000259" key="15">
    <source>
        <dbReference type="Pfam" id="PF17440"/>
    </source>
</evidence>
<evidence type="ECO:0000313" key="16">
    <source>
        <dbReference type="EMBL" id="TBW22109.1"/>
    </source>
</evidence>
<dbReference type="Gene3D" id="3.90.840.10">
    <property type="entry name" value="Thiol-activated cytolysin superfamily/Thiol-activated cytolysin, alpha-beta domain"/>
    <property type="match status" value="1"/>
</dbReference>
<keyword evidence="12" id="KW-0446">Lipid-binding</keyword>
<dbReference type="GO" id="GO:0033644">
    <property type="term" value="C:host cell membrane"/>
    <property type="evidence" value="ECO:0007669"/>
    <property type="project" value="UniProtKB-SubCell"/>
</dbReference>
<comment type="caution">
    <text evidence="16">The sequence shown here is derived from an EMBL/GenBank/DDBJ whole genome shotgun (WGS) entry which is preliminary data.</text>
</comment>
<dbReference type="GO" id="GO:0031640">
    <property type="term" value="P:killing of cells of another organism"/>
    <property type="evidence" value="ECO:0007669"/>
    <property type="project" value="UniProtKB-KW"/>
</dbReference>
<keyword evidence="13" id="KW-0472">Membrane</keyword>
<dbReference type="GO" id="GO:0090729">
    <property type="term" value="F:toxin activity"/>
    <property type="evidence" value="ECO:0007669"/>
    <property type="project" value="UniProtKB-KW"/>
</dbReference>
<protein>
    <recommendedName>
        <fullName evidence="15">Thiol-activated cytolysin C-terminal domain-containing protein</fullName>
    </recommendedName>
</protein>
<keyword evidence="17" id="KW-1185">Reference proteome</keyword>
<evidence type="ECO:0000256" key="8">
    <source>
        <dbReference type="ARBA" id="ARBA00022735"/>
    </source>
</evidence>
<keyword evidence="11" id="KW-0843">Virulence</keyword>